<evidence type="ECO:0000256" key="2">
    <source>
        <dbReference type="ARBA" id="ARBA00022692"/>
    </source>
</evidence>
<evidence type="ECO:0000313" key="7">
    <source>
        <dbReference type="Proteomes" id="UP000193498"/>
    </source>
</evidence>
<proteinExistence type="predicted"/>
<dbReference type="EMBL" id="MCFE01000114">
    <property type="protein sequence ID" value="ORX98396.1"/>
    <property type="molecule type" value="Genomic_DNA"/>
</dbReference>
<comment type="subcellular location">
    <subcellularLocation>
        <location evidence="1">Membrane</location>
    </subcellularLocation>
</comment>
<evidence type="ECO:0000256" key="3">
    <source>
        <dbReference type="ARBA" id="ARBA00022989"/>
    </source>
</evidence>
<keyword evidence="2 5" id="KW-0812">Transmembrane</keyword>
<feature type="transmembrane region" description="Helical" evidence="5">
    <location>
        <begin position="87"/>
        <end position="108"/>
    </location>
</feature>
<keyword evidence="7" id="KW-1185">Reference proteome</keyword>
<feature type="transmembrane region" description="Helical" evidence="5">
    <location>
        <begin position="12"/>
        <end position="31"/>
    </location>
</feature>
<sequence>MSFPTREANIHFGCIFTVFLIWFLTLVPVRLAQRRAGFDNANPRQQYANLSGWGSRAVACSNNTFEAFGFFGIASLVHYLGNPSSTAGVVFCILFVAVRAIYPFLYIFDYSSTRSAVWVIGLACILGLFIDSFL</sequence>
<evidence type="ECO:0000256" key="4">
    <source>
        <dbReference type="ARBA" id="ARBA00023136"/>
    </source>
</evidence>
<evidence type="ECO:0000256" key="5">
    <source>
        <dbReference type="SAM" id="Phobius"/>
    </source>
</evidence>
<gene>
    <name evidence="6" type="ORF">K493DRAFT_406594</name>
</gene>
<keyword evidence="4 5" id="KW-0472">Membrane</keyword>
<dbReference type="InterPro" id="IPR023352">
    <property type="entry name" value="MAPEG-like_dom_sf"/>
</dbReference>
<dbReference type="PANTHER" id="PTHR35371:SF1">
    <property type="entry name" value="BLR7753 PROTEIN"/>
    <property type="match status" value="1"/>
</dbReference>
<evidence type="ECO:0000256" key="1">
    <source>
        <dbReference type="ARBA" id="ARBA00004370"/>
    </source>
</evidence>
<comment type="caution">
    <text evidence="6">The sequence shown here is derived from an EMBL/GenBank/DDBJ whole genome shotgun (WGS) entry which is preliminary data.</text>
</comment>
<dbReference type="SUPFAM" id="SSF161084">
    <property type="entry name" value="MAPEG domain-like"/>
    <property type="match status" value="1"/>
</dbReference>
<dbReference type="InParanoid" id="A0A1Y1YKX4"/>
<organism evidence="6 7">
    <name type="scientific">Basidiobolus meristosporus CBS 931.73</name>
    <dbReference type="NCBI Taxonomy" id="1314790"/>
    <lineage>
        <taxon>Eukaryota</taxon>
        <taxon>Fungi</taxon>
        <taxon>Fungi incertae sedis</taxon>
        <taxon>Zoopagomycota</taxon>
        <taxon>Entomophthoromycotina</taxon>
        <taxon>Basidiobolomycetes</taxon>
        <taxon>Basidiobolales</taxon>
        <taxon>Basidiobolaceae</taxon>
        <taxon>Basidiobolus</taxon>
    </lineage>
</organism>
<dbReference type="Gene3D" id="1.20.120.550">
    <property type="entry name" value="Membrane associated eicosanoid/glutathione metabolism-like domain"/>
    <property type="match status" value="1"/>
</dbReference>
<feature type="transmembrane region" description="Helical" evidence="5">
    <location>
        <begin position="115"/>
        <end position="133"/>
    </location>
</feature>
<reference evidence="6 7" key="1">
    <citation type="submission" date="2016-07" db="EMBL/GenBank/DDBJ databases">
        <title>Pervasive Adenine N6-methylation of Active Genes in Fungi.</title>
        <authorList>
            <consortium name="DOE Joint Genome Institute"/>
            <person name="Mondo S.J."/>
            <person name="Dannebaum R.O."/>
            <person name="Kuo R.C."/>
            <person name="Labutti K."/>
            <person name="Haridas S."/>
            <person name="Kuo A."/>
            <person name="Salamov A."/>
            <person name="Ahrendt S.R."/>
            <person name="Lipzen A."/>
            <person name="Sullivan W."/>
            <person name="Andreopoulos W.B."/>
            <person name="Clum A."/>
            <person name="Lindquist E."/>
            <person name="Daum C."/>
            <person name="Ramamoorthy G.K."/>
            <person name="Gryganskyi A."/>
            <person name="Culley D."/>
            <person name="Magnuson J.K."/>
            <person name="James T.Y."/>
            <person name="O'Malley M.A."/>
            <person name="Stajich J.E."/>
            <person name="Spatafora J.W."/>
            <person name="Visel A."/>
            <person name="Grigoriev I.V."/>
        </authorList>
    </citation>
    <scope>NUCLEOTIDE SEQUENCE [LARGE SCALE GENOMIC DNA]</scope>
    <source>
        <strain evidence="6 7">CBS 931.73</strain>
    </source>
</reference>
<keyword evidence="3 5" id="KW-1133">Transmembrane helix</keyword>
<dbReference type="Pfam" id="PF01124">
    <property type="entry name" value="MAPEG"/>
    <property type="match status" value="1"/>
</dbReference>
<name>A0A1Y1YKX4_9FUNG</name>
<evidence type="ECO:0000313" key="6">
    <source>
        <dbReference type="EMBL" id="ORX98396.1"/>
    </source>
</evidence>
<dbReference type="PANTHER" id="PTHR35371">
    <property type="entry name" value="INNER MEMBRANE PROTEIN"/>
    <property type="match status" value="1"/>
</dbReference>
<dbReference type="AlphaFoldDB" id="A0A1Y1YKX4"/>
<dbReference type="InterPro" id="IPR001129">
    <property type="entry name" value="Membr-assoc_MAPEG"/>
</dbReference>
<protein>
    <submittedName>
        <fullName evidence="6">Putative membrane protein</fullName>
    </submittedName>
</protein>
<dbReference type="Proteomes" id="UP000193498">
    <property type="component" value="Unassembled WGS sequence"/>
</dbReference>
<dbReference type="GO" id="GO:0016020">
    <property type="term" value="C:membrane"/>
    <property type="evidence" value="ECO:0007669"/>
    <property type="project" value="UniProtKB-SubCell"/>
</dbReference>
<accession>A0A1Y1YKX4</accession>
<dbReference type="OrthoDB" id="5568734at2759"/>